<reference evidence="1 2" key="1">
    <citation type="submission" date="2023-01" db="EMBL/GenBank/DDBJ databases">
        <authorList>
            <person name="Whitehead M."/>
        </authorList>
    </citation>
    <scope>NUCLEOTIDE SEQUENCE [LARGE SCALE GENOMIC DNA]</scope>
</reference>
<dbReference type="AlphaFoldDB" id="A0AAV0XY06"/>
<organism evidence="1 2">
    <name type="scientific">Macrosiphum euphorbiae</name>
    <name type="common">potato aphid</name>
    <dbReference type="NCBI Taxonomy" id="13131"/>
    <lineage>
        <taxon>Eukaryota</taxon>
        <taxon>Metazoa</taxon>
        <taxon>Ecdysozoa</taxon>
        <taxon>Arthropoda</taxon>
        <taxon>Hexapoda</taxon>
        <taxon>Insecta</taxon>
        <taxon>Pterygota</taxon>
        <taxon>Neoptera</taxon>
        <taxon>Paraneoptera</taxon>
        <taxon>Hemiptera</taxon>
        <taxon>Sternorrhyncha</taxon>
        <taxon>Aphidomorpha</taxon>
        <taxon>Aphidoidea</taxon>
        <taxon>Aphididae</taxon>
        <taxon>Macrosiphini</taxon>
        <taxon>Macrosiphum</taxon>
    </lineage>
</organism>
<evidence type="ECO:0000313" key="2">
    <source>
        <dbReference type="Proteomes" id="UP001160148"/>
    </source>
</evidence>
<evidence type="ECO:0000313" key="1">
    <source>
        <dbReference type="EMBL" id="CAI6372312.1"/>
    </source>
</evidence>
<comment type="caution">
    <text evidence="1">The sequence shown here is derived from an EMBL/GenBank/DDBJ whole genome shotgun (WGS) entry which is preliminary data.</text>
</comment>
<keyword evidence="2" id="KW-1185">Reference proteome</keyword>
<gene>
    <name evidence="1" type="ORF">MEUPH1_LOCUS26204</name>
</gene>
<dbReference type="EMBL" id="CARXXK010001029">
    <property type="protein sequence ID" value="CAI6372312.1"/>
    <property type="molecule type" value="Genomic_DNA"/>
</dbReference>
<name>A0AAV0XY06_9HEMI</name>
<dbReference type="PANTHER" id="PTHR31511:SF12">
    <property type="entry name" value="RHO TERMINATION FACTOR N-TERMINAL DOMAIN-CONTAINING PROTEIN"/>
    <property type="match status" value="1"/>
</dbReference>
<sequence length="166" mass="19560">MKRRTVRKCQRTISTDKELFEIERFKKCSKTFIIRNTLDFIDYTLFFNHISEKLILNLKESCENTSIKFNLVVDSVYERILMQEVQDIAFKTSNVFACNSSNFKKLLNNMFNKLLREEADFKQKGSGWSLKVIETLQLRINIVNPLKGGTYIDLPSMLKIKKRLSM</sequence>
<proteinExistence type="predicted"/>
<accession>A0AAV0XY06</accession>
<dbReference type="PANTHER" id="PTHR31511">
    <property type="entry name" value="PROTEIN CBG23764"/>
    <property type="match status" value="1"/>
</dbReference>
<dbReference type="Proteomes" id="UP001160148">
    <property type="component" value="Unassembled WGS sequence"/>
</dbReference>
<protein>
    <submittedName>
        <fullName evidence="1">Uncharacterized protein</fullName>
    </submittedName>
</protein>